<keyword evidence="9 19" id="KW-0732">Signal</keyword>
<dbReference type="CDD" id="cd07446">
    <property type="entry name" value="CRD_SFRP2"/>
    <property type="match status" value="1"/>
</dbReference>
<dbReference type="Pfam" id="PF01392">
    <property type="entry name" value="Fz"/>
    <property type="match status" value="1"/>
</dbReference>
<evidence type="ECO:0000256" key="1">
    <source>
        <dbReference type="ARBA" id="ARBA00004496"/>
    </source>
</evidence>
<keyword evidence="12" id="KW-0862">Zinc</keyword>
<evidence type="ECO:0000256" key="7">
    <source>
        <dbReference type="ARBA" id="ARBA00022687"/>
    </source>
</evidence>
<keyword evidence="8" id="KW-0479">Metal-binding</keyword>
<evidence type="ECO:0000256" key="15">
    <source>
        <dbReference type="PROSITE-ProRule" id="PRU00090"/>
    </source>
</evidence>
<feature type="signal peptide" evidence="19">
    <location>
        <begin position="1"/>
        <end position="21"/>
    </location>
</feature>
<dbReference type="GO" id="GO:0008270">
    <property type="term" value="F:zinc ion binding"/>
    <property type="evidence" value="ECO:0007669"/>
    <property type="project" value="UniProtKB-KW"/>
</dbReference>
<feature type="domain" description="FZ" evidence="20">
    <location>
        <begin position="35"/>
        <end position="155"/>
    </location>
</feature>
<protein>
    <submittedName>
        <fullName evidence="22">Secreted frizzled-related protein 2</fullName>
    </submittedName>
</protein>
<evidence type="ECO:0000256" key="8">
    <source>
        <dbReference type="ARBA" id="ARBA00022723"/>
    </source>
</evidence>
<proteinExistence type="inferred from homology"/>
<evidence type="ECO:0000256" key="10">
    <source>
        <dbReference type="ARBA" id="ARBA00022771"/>
    </source>
</evidence>
<dbReference type="InterPro" id="IPR034735">
    <property type="entry name" value="NEMO_ZF"/>
</dbReference>
<dbReference type="InterPro" id="IPR020067">
    <property type="entry name" value="Frizzled_dom"/>
</dbReference>
<dbReference type="Pfam" id="PF16516">
    <property type="entry name" value="CC2-LZ"/>
    <property type="match status" value="1"/>
</dbReference>
<feature type="disulfide bond" evidence="15">
    <location>
        <begin position="50"/>
        <end position="96"/>
    </location>
</feature>
<sequence>MRALISALTVLWLVAIPCMEAIHGLYNFDHHDSYYKKKNCKPIPANLLLCHDIEYAEMRLPNLLGHETMNEVLQQASSWIPLVQKQCHPDTRKFLCSLFAPVCLDDLDEPIKPCRSLCEGVKHGCAPVMSAFGFPWPKMLECELFPLDNDLCIPPASFEDLVPVTTQEPRVCDACKETDENDNEIVDNLCKNDFDLKTRLGRYEGLRLMVGDNESVDFGPSKSLLESLCKEIYKLKQKRNDLEFKASRQEEEVQKLNTQLREKELELERVRCEPGHEKDQEIQRLRSALEDKELSEATRTVLCTSLAEEADQLRSQLGATVKVCQELLARLEKKKKGEGEVEEVAQQQQTKDTTESSDMFSANAKICQLQEENKQLKQRVAYVQGLNSQWQKYDSTREDYIRGLCQQLKEINGPGSVSPGLLYQEITRLNGSLKEKMSECARLAREQEEMKRQDQEKIQTLEQQVLIYAEDFKSERSDRERAQGQIQDLKEQIYQLKQLHKQQGTSRESRDVPTCRGHIGHRLSSRRHKDSAAHLMRTTADTQQPAAALATSNPAWDEFLGLSELQCPRCHAKFSDTESAEYLNHWEECAKL</sequence>
<dbReference type="InterPro" id="IPR036790">
    <property type="entry name" value="Frizzled_dom_sf"/>
</dbReference>
<dbReference type="SUPFAM" id="SSF63501">
    <property type="entry name" value="Frizzled cysteine-rich domain"/>
    <property type="match status" value="1"/>
</dbReference>
<feature type="coiled-coil region" evidence="17">
    <location>
        <begin position="232"/>
        <end position="273"/>
    </location>
</feature>
<keyword evidence="10 16" id="KW-0863">Zinc-finger</keyword>
<comment type="caution">
    <text evidence="15">Lacks conserved residue(s) required for the propagation of feature annotation.</text>
</comment>
<dbReference type="InterPro" id="IPR032419">
    <property type="entry name" value="CC2-LZ_dom"/>
</dbReference>
<evidence type="ECO:0000259" key="20">
    <source>
        <dbReference type="PROSITE" id="PS50038"/>
    </source>
</evidence>
<organism evidence="22 23">
    <name type="scientific">Mastacembelus armatus</name>
    <name type="common">zig-zag eel</name>
    <dbReference type="NCBI Taxonomy" id="205130"/>
    <lineage>
        <taxon>Eukaryota</taxon>
        <taxon>Metazoa</taxon>
        <taxon>Chordata</taxon>
        <taxon>Craniata</taxon>
        <taxon>Vertebrata</taxon>
        <taxon>Euteleostomi</taxon>
        <taxon>Actinopterygii</taxon>
        <taxon>Neopterygii</taxon>
        <taxon>Teleostei</taxon>
        <taxon>Neoteleostei</taxon>
        <taxon>Acanthomorphata</taxon>
        <taxon>Anabantaria</taxon>
        <taxon>Synbranchiformes</taxon>
        <taxon>Mastacembelidae</taxon>
        <taxon>Mastacembelus</taxon>
    </lineage>
</organism>
<dbReference type="InterPro" id="IPR041764">
    <property type="entry name" value="SFRP2_CRD"/>
</dbReference>
<dbReference type="Gene3D" id="1.20.5.990">
    <property type="entry name" value="Nemo cc2-lz domain - 1d5 darpin complex"/>
    <property type="match status" value="1"/>
</dbReference>
<reference evidence="22" key="2">
    <citation type="submission" date="2025-09" db="UniProtKB">
        <authorList>
            <consortium name="Ensembl"/>
        </authorList>
    </citation>
    <scope>IDENTIFICATION</scope>
</reference>
<dbReference type="InterPro" id="IPR022008">
    <property type="entry name" value="EABR"/>
</dbReference>
<evidence type="ECO:0000256" key="14">
    <source>
        <dbReference type="ARBA" id="ARBA00023157"/>
    </source>
</evidence>
<dbReference type="AlphaFoldDB" id="A0A3Q3LIA3"/>
<dbReference type="GO" id="GO:0035567">
    <property type="term" value="P:non-canonical Wnt signaling pathway"/>
    <property type="evidence" value="ECO:0007669"/>
    <property type="project" value="TreeGrafter"/>
</dbReference>
<evidence type="ECO:0000259" key="21">
    <source>
        <dbReference type="PROSITE" id="PS51801"/>
    </source>
</evidence>
<dbReference type="GeneTree" id="ENSGT00940000156432"/>
<evidence type="ECO:0000256" key="3">
    <source>
        <dbReference type="ARBA" id="ARBA00010054"/>
    </source>
</evidence>
<keyword evidence="7" id="KW-0879">Wnt signaling pathway</keyword>
<comment type="similarity">
    <text evidence="3">Belongs to the secreted frizzled-related protein (sFRP) family.</text>
</comment>
<dbReference type="Gene3D" id="1.10.2000.10">
    <property type="entry name" value="Frizzled cysteine-rich domain"/>
    <property type="match status" value="1"/>
</dbReference>
<evidence type="ECO:0000256" key="6">
    <source>
        <dbReference type="ARBA" id="ARBA00022525"/>
    </source>
</evidence>
<evidence type="ECO:0000256" key="11">
    <source>
        <dbReference type="ARBA" id="ARBA00022782"/>
    </source>
</evidence>
<evidence type="ECO:0000256" key="13">
    <source>
        <dbReference type="ARBA" id="ARBA00023054"/>
    </source>
</evidence>
<evidence type="ECO:0000256" key="9">
    <source>
        <dbReference type="ARBA" id="ARBA00022729"/>
    </source>
</evidence>
<dbReference type="PANTHER" id="PTHR11309:SF45">
    <property type="entry name" value="SECRETED FRIZZLED-RELATED PROTEIN 2"/>
    <property type="match status" value="1"/>
</dbReference>
<feature type="domain" description="CCHC NOA-type" evidence="21">
    <location>
        <begin position="559"/>
        <end position="591"/>
    </location>
</feature>
<feature type="compositionally biased region" description="Polar residues" evidence="18">
    <location>
        <begin position="345"/>
        <end position="357"/>
    </location>
</feature>
<feature type="disulfide bond" evidence="15">
    <location>
        <begin position="87"/>
        <end position="125"/>
    </location>
</feature>
<evidence type="ECO:0000256" key="18">
    <source>
        <dbReference type="SAM" id="MobiDB-lite"/>
    </source>
</evidence>
<dbReference type="Ensembl" id="ENSMAMT00000014277.2">
    <property type="protein sequence ID" value="ENSMAMP00000013898.1"/>
    <property type="gene ID" value="ENSMAMG00000009434.2"/>
</dbReference>
<keyword evidence="14 15" id="KW-1015">Disulfide bond</keyword>
<dbReference type="GO" id="GO:0030154">
    <property type="term" value="P:cell differentiation"/>
    <property type="evidence" value="ECO:0007669"/>
    <property type="project" value="UniProtKB-KW"/>
</dbReference>
<evidence type="ECO:0000256" key="2">
    <source>
        <dbReference type="ARBA" id="ARBA00004613"/>
    </source>
</evidence>
<dbReference type="FunFam" id="1.10.2000.10:FF:000001">
    <property type="entry name" value="secreted frizzled-related protein 2"/>
    <property type="match status" value="1"/>
</dbReference>
<evidence type="ECO:0000256" key="12">
    <source>
        <dbReference type="ARBA" id="ARBA00022833"/>
    </source>
</evidence>
<keyword evidence="11" id="KW-0221">Differentiation</keyword>
<dbReference type="InParanoid" id="A0A3Q3LIA3"/>
<dbReference type="Pfam" id="PF12180">
    <property type="entry name" value="EABR"/>
    <property type="match status" value="1"/>
</dbReference>
<keyword evidence="13 17" id="KW-0175">Coiled coil</keyword>
<evidence type="ECO:0000256" key="4">
    <source>
        <dbReference type="ARBA" id="ARBA00022473"/>
    </source>
</evidence>
<dbReference type="PROSITE" id="PS50038">
    <property type="entry name" value="FZ"/>
    <property type="match status" value="1"/>
</dbReference>
<evidence type="ECO:0000256" key="19">
    <source>
        <dbReference type="SAM" id="SignalP"/>
    </source>
</evidence>
<dbReference type="GO" id="GO:0060070">
    <property type="term" value="P:canonical Wnt signaling pathway"/>
    <property type="evidence" value="ECO:0007669"/>
    <property type="project" value="TreeGrafter"/>
</dbReference>
<dbReference type="FunCoup" id="A0A3Q3LIA3">
    <property type="interactions" value="1034"/>
</dbReference>
<dbReference type="GO" id="GO:0005615">
    <property type="term" value="C:extracellular space"/>
    <property type="evidence" value="ECO:0007669"/>
    <property type="project" value="TreeGrafter"/>
</dbReference>
<dbReference type="STRING" id="205130.ENSMAMP00000013898"/>
<feature type="chain" id="PRO_5018568160" evidence="19">
    <location>
        <begin position="22"/>
        <end position="592"/>
    </location>
</feature>
<feature type="disulfide bond" evidence="15">
    <location>
        <begin position="118"/>
        <end position="142"/>
    </location>
</feature>
<comment type="subcellular location">
    <subcellularLocation>
        <location evidence="1">Cytoplasm</location>
    </subcellularLocation>
    <subcellularLocation>
        <location evidence="2">Secreted</location>
    </subcellularLocation>
</comment>
<keyword evidence="4" id="KW-0217">Developmental protein</keyword>
<evidence type="ECO:0000256" key="17">
    <source>
        <dbReference type="SAM" id="Coils"/>
    </source>
</evidence>
<dbReference type="GO" id="GO:0070530">
    <property type="term" value="F:K63-linked polyubiquitin modification-dependent protein binding"/>
    <property type="evidence" value="ECO:0007669"/>
    <property type="project" value="InterPro"/>
</dbReference>
<keyword evidence="23" id="KW-1185">Reference proteome</keyword>
<evidence type="ECO:0000256" key="5">
    <source>
        <dbReference type="ARBA" id="ARBA00022490"/>
    </source>
</evidence>
<dbReference type="GO" id="GO:0005737">
    <property type="term" value="C:cytoplasm"/>
    <property type="evidence" value="ECO:0007669"/>
    <property type="project" value="UniProtKB-SubCell"/>
</dbReference>
<keyword evidence="6" id="KW-0964">Secreted</keyword>
<name>A0A3Q3LIA3_9TELE</name>
<dbReference type="GO" id="GO:0017147">
    <property type="term" value="F:Wnt-protein binding"/>
    <property type="evidence" value="ECO:0007669"/>
    <property type="project" value="TreeGrafter"/>
</dbReference>
<keyword evidence="5" id="KW-0963">Cytoplasm</keyword>
<feature type="region of interest" description="Disordered" evidence="18">
    <location>
        <begin position="338"/>
        <end position="357"/>
    </location>
</feature>
<evidence type="ECO:0000256" key="16">
    <source>
        <dbReference type="PROSITE-ProRule" id="PRU01142"/>
    </source>
</evidence>
<reference evidence="22" key="1">
    <citation type="submission" date="2025-08" db="UniProtKB">
        <authorList>
            <consortium name="Ensembl"/>
        </authorList>
    </citation>
    <scope>IDENTIFICATION</scope>
</reference>
<evidence type="ECO:0000313" key="22">
    <source>
        <dbReference type="Ensembl" id="ENSMAMP00000013898.1"/>
    </source>
</evidence>
<accession>A0A3Q3LIA3</accession>
<dbReference type="PROSITE" id="PS51801">
    <property type="entry name" value="ZF_CCHC_NOA"/>
    <property type="match status" value="1"/>
</dbReference>
<dbReference type="Proteomes" id="UP000261640">
    <property type="component" value="Unplaced"/>
</dbReference>
<evidence type="ECO:0000313" key="23">
    <source>
        <dbReference type="Proteomes" id="UP000261640"/>
    </source>
</evidence>
<dbReference type="InterPro" id="IPR015526">
    <property type="entry name" value="Frizzled/SFRP"/>
</dbReference>
<dbReference type="PANTHER" id="PTHR11309">
    <property type="entry name" value="FRIZZLED"/>
    <property type="match status" value="1"/>
</dbReference>
<feature type="coiled-coil region" evidence="17">
    <location>
        <begin position="433"/>
        <end position="499"/>
    </location>
</feature>
<dbReference type="SMART" id="SM00063">
    <property type="entry name" value="FRI"/>
    <property type="match status" value="1"/>
</dbReference>